<reference evidence="2 3" key="1">
    <citation type="submission" date="2018-11" db="EMBL/GenBank/DDBJ databases">
        <title>Schleiferia aggregans sp. nov., a moderately thermophilic heterotrophic bacterium isolated from microbial mats at a terrestrial hot spring.</title>
        <authorList>
            <person name="Iino T."/>
            <person name="Ohkuma M."/>
            <person name="Haruta S."/>
        </authorList>
    </citation>
    <scope>NUCLEOTIDE SEQUENCE [LARGE SCALE GENOMIC DNA]</scope>
    <source>
        <strain evidence="2 3">LA</strain>
    </source>
</reference>
<dbReference type="SUPFAM" id="SSF52833">
    <property type="entry name" value="Thioredoxin-like"/>
    <property type="match status" value="1"/>
</dbReference>
<organism evidence="2 3">
    <name type="scientific">Thermaurantimonas aggregans</name>
    <dbReference type="NCBI Taxonomy" id="2173829"/>
    <lineage>
        <taxon>Bacteria</taxon>
        <taxon>Pseudomonadati</taxon>
        <taxon>Bacteroidota</taxon>
        <taxon>Flavobacteriia</taxon>
        <taxon>Flavobacteriales</taxon>
        <taxon>Schleiferiaceae</taxon>
        <taxon>Thermaurantimonas</taxon>
    </lineage>
</organism>
<dbReference type="Gene3D" id="3.40.30.10">
    <property type="entry name" value="Glutaredoxin"/>
    <property type="match status" value="1"/>
</dbReference>
<evidence type="ECO:0000313" key="2">
    <source>
        <dbReference type="EMBL" id="GCD77491.1"/>
    </source>
</evidence>
<sequence length="452" mass="52269">MKQLLLAFFFFCYGNTIGQIVRISGAINGLSPKYIVLVGYNGVEEFPIDSAYVQLPNGFFQLNTAIPYSGLYKLLIEKGQNRSPDKYIDLILKPGDDISFITQYPHITDSLTITKGEELQYFTRFTKQYNQVQYKIFLLEDVLRKYPSNDPFMSEINKNLSRIQSEKKTIFQRYRDARFPLANRYIAMLRQWDARGSDFSKGFYQGIDISDTLWVHNVLLHQKIGQYYNYLMAENAAQDFKNMNKSFIDQILDPLKSNELLWKNIFQYLVNAYKTMNYPDALEYLKEKYLTDGVCADPSQSIDIDQILQSLNALKEGSYLPNAVLKAPDGSDQIFPKDVPSSKANLLILWSSGCSHCRESKPFWIDLYNRYKQNGLTISALHLESDVGLWKENIKTLPSDWIHLHDSKGWNGYAGVLKIFGTPAYVLYDTDKKLILKTYDIKEVEEKIKKLL</sequence>
<evidence type="ECO:0000313" key="3">
    <source>
        <dbReference type="Proteomes" id="UP000286715"/>
    </source>
</evidence>
<feature type="domain" description="Thioredoxin" evidence="1">
    <location>
        <begin position="314"/>
        <end position="452"/>
    </location>
</feature>
<dbReference type="InterPro" id="IPR013766">
    <property type="entry name" value="Thioredoxin_domain"/>
</dbReference>
<dbReference type="AlphaFoldDB" id="A0A401XKJ6"/>
<protein>
    <recommendedName>
        <fullName evidence="1">Thioredoxin domain-containing protein</fullName>
    </recommendedName>
</protein>
<proteinExistence type="predicted"/>
<dbReference type="OrthoDB" id="6399635at2"/>
<keyword evidence="3" id="KW-1185">Reference proteome</keyword>
<comment type="caution">
    <text evidence="2">The sequence shown here is derived from an EMBL/GenBank/DDBJ whole genome shotgun (WGS) entry which is preliminary data.</text>
</comment>
<dbReference type="PROSITE" id="PS51352">
    <property type="entry name" value="THIOREDOXIN_2"/>
    <property type="match status" value="1"/>
</dbReference>
<dbReference type="Proteomes" id="UP000286715">
    <property type="component" value="Unassembled WGS sequence"/>
</dbReference>
<dbReference type="EMBL" id="BHZE01000007">
    <property type="protein sequence ID" value="GCD77491.1"/>
    <property type="molecule type" value="Genomic_DNA"/>
</dbReference>
<dbReference type="RefSeq" id="WP_124397555.1">
    <property type="nucleotide sequence ID" value="NZ_BHZE01000007.1"/>
</dbReference>
<evidence type="ECO:0000259" key="1">
    <source>
        <dbReference type="PROSITE" id="PS51352"/>
    </source>
</evidence>
<accession>A0A401XKJ6</accession>
<dbReference type="Pfam" id="PF14289">
    <property type="entry name" value="DUF4369"/>
    <property type="match status" value="1"/>
</dbReference>
<dbReference type="InterPro" id="IPR025380">
    <property type="entry name" value="DUF4369"/>
</dbReference>
<gene>
    <name evidence="2" type="ORF">JCM31826_09730</name>
</gene>
<name>A0A401XKJ6_9FLAO</name>
<dbReference type="InterPro" id="IPR036249">
    <property type="entry name" value="Thioredoxin-like_sf"/>
</dbReference>